<dbReference type="AlphaFoldDB" id="A0AAE4MM55"/>
<protein>
    <submittedName>
        <fullName evidence="1">Uncharacterized protein</fullName>
    </submittedName>
</protein>
<accession>A0AAE4MM55</accession>
<sequence length="293" mass="34134">MPLFEMIKYHSKKYPEDISLLAEEIACHFDVNKINPKMPYSLHTEYSYFKREFKNPHLFKYKTITDANKKGVPMLWYSEKWAEEFSYFIMDMVNQYQPPKYIEIHPPFSDYTPSMSDFIDKYSVFEDLILEKYPQTQILIENRSGSTYKGGTFILSAADSFLELSDLISSNKLKLRITFDVPQLCTAHDIDTMNGQTELLETLFSDIMNCRESISGVHLWGKKISESGSKTPHIGDLNTYFNNNCECKEKFLSDLHNLFDDEVIRNMVLEVNSGNDDMISIINDLKKAGFRFI</sequence>
<reference evidence="1" key="1">
    <citation type="submission" date="2023-06" db="EMBL/GenBank/DDBJ databases">
        <title>Genome sequence of Methanosarcinaceae archaeon Ag5.</title>
        <authorList>
            <person name="Protasov E."/>
            <person name="Platt K."/>
            <person name="Poehlein A."/>
            <person name="Daniel R."/>
            <person name="Brune A."/>
        </authorList>
    </citation>
    <scope>NUCLEOTIDE SEQUENCE</scope>
    <source>
        <strain evidence="1">Ag5</strain>
    </source>
</reference>
<gene>
    <name evidence="1" type="ORF">MsAg5_14960</name>
</gene>
<evidence type="ECO:0000313" key="1">
    <source>
        <dbReference type="EMBL" id="MDV0447588.1"/>
    </source>
</evidence>
<dbReference type="EMBL" id="JAWDKD010000021">
    <property type="protein sequence ID" value="MDV0447588.1"/>
    <property type="molecule type" value="Genomic_DNA"/>
</dbReference>
<organism evidence="1 2">
    <name type="scientific">Methanolapillus africanus</name>
    <dbReference type="NCBI Taxonomy" id="3028297"/>
    <lineage>
        <taxon>Archaea</taxon>
        <taxon>Methanobacteriati</taxon>
        <taxon>Methanobacteriota</taxon>
        <taxon>Stenosarchaea group</taxon>
        <taxon>Methanomicrobia</taxon>
        <taxon>Methanosarcinales</taxon>
        <taxon>Methanosarcinaceae</taxon>
        <taxon>Methanolapillus</taxon>
    </lineage>
</organism>
<keyword evidence="2" id="KW-1185">Reference proteome</keyword>
<name>A0AAE4MM55_9EURY</name>
<proteinExistence type="predicted"/>
<dbReference type="Proteomes" id="UP001271789">
    <property type="component" value="Unassembled WGS sequence"/>
</dbReference>
<evidence type="ECO:0000313" key="2">
    <source>
        <dbReference type="Proteomes" id="UP001271789"/>
    </source>
</evidence>
<comment type="caution">
    <text evidence="1">The sequence shown here is derived from an EMBL/GenBank/DDBJ whole genome shotgun (WGS) entry which is preliminary data.</text>
</comment>